<keyword evidence="1" id="KW-0677">Repeat</keyword>
<dbReference type="PROSITE" id="PS50297">
    <property type="entry name" value="ANK_REP_REGION"/>
    <property type="match status" value="8"/>
</dbReference>
<feature type="transmembrane region" description="Helical" evidence="4">
    <location>
        <begin position="12"/>
        <end position="33"/>
    </location>
</feature>
<feature type="repeat" description="ANK" evidence="3">
    <location>
        <begin position="280"/>
        <end position="312"/>
    </location>
</feature>
<dbReference type="SUPFAM" id="SSF48403">
    <property type="entry name" value="Ankyrin repeat"/>
    <property type="match status" value="2"/>
</dbReference>
<dbReference type="InterPro" id="IPR002110">
    <property type="entry name" value="Ankyrin_rpt"/>
</dbReference>
<dbReference type="Proteomes" id="UP000076830">
    <property type="component" value="Chromosome"/>
</dbReference>
<reference evidence="5 6" key="1">
    <citation type="submission" date="2016-04" db="EMBL/GenBank/DDBJ databases">
        <title>Complete genome sequence of Dokdonella koreensis DS-123T.</title>
        <authorList>
            <person name="Kim J.F."/>
            <person name="Lee H."/>
            <person name="Kwak M.-J."/>
        </authorList>
    </citation>
    <scope>NUCLEOTIDE SEQUENCE [LARGE SCALE GENOMIC DNA]</scope>
    <source>
        <strain evidence="5 6">DS-123</strain>
    </source>
</reference>
<feature type="repeat" description="ANK" evidence="3">
    <location>
        <begin position="381"/>
        <end position="413"/>
    </location>
</feature>
<evidence type="ECO:0000256" key="4">
    <source>
        <dbReference type="SAM" id="Phobius"/>
    </source>
</evidence>
<feature type="repeat" description="ANK" evidence="3">
    <location>
        <begin position="348"/>
        <end position="380"/>
    </location>
</feature>
<keyword evidence="4" id="KW-0812">Transmembrane</keyword>
<accession>A0A167G6F7</accession>
<dbReference type="KEGG" id="dko:I596_164"/>
<keyword evidence="2 3" id="KW-0040">ANK repeat</keyword>
<dbReference type="RefSeq" id="WP_067642794.1">
    <property type="nucleotide sequence ID" value="NZ_CP015249.1"/>
</dbReference>
<gene>
    <name evidence="5" type="ORF">I596_164</name>
</gene>
<dbReference type="PANTHER" id="PTHR24198">
    <property type="entry name" value="ANKYRIN REPEAT AND PROTEIN KINASE DOMAIN-CONTAINING PROTEIN"/>
    <property type="match status" value="1"/>
</dbReference>
<feature type="transmembrane region" description="Helical" evidence="4">
    <location>
        <begin position="54"/>
        <end position="77"/>
    </location>
</feature>
<evidence type="ECO:0000313" key="6">
    <source>
        <dbReference type="Proteomes" id="UP000076830"/>
    </source>
</evidence>
<dbReference type="PROSITE" id="PS50088">
    <property type="entry name" value="ANK_REPEAT"/>
    <property type="match status" value="12"/>
</dbReference>
<proteinExistence type="predicted"/>
<feature type="repeat" description="ANK" evidence="3">
    <location>
        <begin position="956"/>
        <end position="996"/>
    </location>
</feature>
<feature type="repeat" description="ANK" evidence="3">
    <location>
        <begin position="756"/>
        <end position="791"/>
    </location>
</feature>
<dbReference type="AlphaFoldDB" id="A0A167G6F7"/>
<protein>
    <submittedName>
        <fullName evidence="5">Ankyrin repeat-containing protein</fullName>
    </submittedName>
</protein>
<sequence>MSDPVLTLLSSLIRHPATLVVLLALDAVIMTLVCRAIGFGREAGFARSLARSGVVSLVFLIGCTAVLTAIMAVPVWWLLHQPSAATALGSSLAVLAALYVFWRLWPALALPFEWDDAYPRGDGESWLFGALRRSISFAWHLTRDFRSNLFQGLPPAVGILLIVGGALVVPMAGDRISDGTRVLAGLLYVAVVVPLACLGVASGCIRLLLSRRRRRRDRPEPAAEAAPVQAPSPLLPAGIARAELNAILLNAARSGQIDLALAAIEHGANPDTAPEGHERDQRSVLMVAVTQPDLRLLRTLIARGADVNRAQGGLTPLIAATRDSYQGRPDAVMMLLANGADPRLADAAGNTPLHHAGLCVEPAVAALLVDAGADINAINHEGMTALSIACANANWAIVGFLLERGARSEVADAQPALVQAASVADDDPAGVRLLIKRKAQVDVRGTLDRTALLTAGLAGHAMIAEALLSAGADPNLADQHGTTALMAAAQVGAVPVVHALGRRKVDPDRVDVNGRTALVLACASRHASEECVRALLAQGADRERRAADGRRALDYAVAAGRWHIVALLDPAYPLPSSLVGSTLPMEAASAEHLLDALRFGHWPVVQEFAGMIGDWPQTVLAGIFLALRDPEHRAARDWLLNRELDVDARTADGRSLFDALLAELPDAYEALAELVARGAAAGGSAVVARVLAMAPPDKAGLPLRALAAELLARGADAFGRAAGERTPLHLAASLGDTGLVDALLARGADPNARDVVGRTPLHAAMKQEAAAAVPLLRSLIAAGADPEIASTHGETALGLALARPERDLAYWLNWTRWHLPGRRLRGEDLPAAAALGDLDAVARMLAMGLPLEGVDAQGATALVRASGAGYAGLVTLLLDAGADRAHLTHSGAHALSAAVSARRESVVATLLERGVPPDQPLPGGGTALMVAVALGLPRIAELLLHAGADANATDDTGIVPLHAAAQFAFSSRDTAVAYAVFEALLRHGALLDRRDEAGYDTLLLLLGARADPGTSCDARHLALIAGQLVEQGAPLDRQDQRGVSPLHACAMHGLLGCARLLKTRGAPLDLPDRLGRSPGEVAALLGYVDLAAELGVNRRAIPSVRQTLRRQVSD</sequence>
<dbReference type="STRING" id="1300342.I596_164"/>
<evidence type="ECO:0000256" key="2">
    <source>
        <dbReference type="ARBA" id="ARBA00023043"/>
    </source>
</evidence>
<feature type="transmembrane region" description="Helical" evidence="4">
    <location>
        <begin position="153"/>
        <end position="173"/>
    </location>
</feature>
<feature type="repeat" description="ANK" evidence="3">
    <location>
        <begin position="447"/>
        <end position="479"/>
    </location>
</feature>
<keyword evidence="4" id="KW-0472">Membrane</keyword>
<keyword evidence="6" id="KW-1185">Reference proteome</keyword>
<feature type="repeat" description="ANK" evidence="3">
    <location>
        <begin position="723"/>
        <end position="755"/>
    </location>
</feature>
<dbReference type="Gene3D" id="1.25.40.20">
    <property type="entry name" value="Ankyrin repeat-containing domain"/>
    <property type="match status" value="7"/>
</dbReference>
<feature type="repeat" description="ANK" evidence="3">
    <location>
        <begin position="923"/>
        <end position="955"/>
    </location>
</feature>
<keyword evidence="4" id="KW-1133">Transmembrane helix</keyword>
<feature type="transmembrane region" description="Helical" evidence="4">
    <location>
        <begin position="185"/>
        <end position="209"/>
    </location>
</feature>
<name>A0A167G6F7_9GAMM</name>
<feature type="repeat" description="ANK" evidence="3">
    <location>
        <begin position="312"/>
        <end position="347"/>
    </location>
</feature>
<dbReference type="OrthoDB" id="8960888at2"/>
<feature type="repeat" description="ANK" evidence="3">
    <location>
        <begin position="513"/>
        <end position="547"/>
    </location>
</feature>
<evidence type="ECO:0000313" key="5">
    <source>
        <dbReference type="EMBL" id="ANB16204.1"/>
    </source>
</evidence>
<dbReference type="InterPro" id="IPR036770">
    <property type="entry name" value="Ankyrin_rpt-contain_sf"/>
</dbReference>
<dbReference type="Pfam" id="PF00023">
    <property type="entry name" value="Ank"/>
    <property type="match status" value="3"/>
</dbReference>
<dbReference type="EMBL" id="CP015249">
    <property type="protein sequence ID" value="ANB16204.1"/>
    <property type="molecule type" value="Genomic_DNA"/>
</dbReference>
<evidence type="ECO:0000256" key="1">
    <source>
        <dbReference type="ARBA" id="ARBA00022737"/>
    </source>
</evidence>
<feature type="repeat" description="ANK" evidence="3">
    <location>
        <begin position="857"/>
        <end position="883"/>
    </location>
</feature>
<evidence type="ECO:0000256" key="3">
    <source>
        <dbReference type="PROSITE-ProRule" id="PRU00023"/>
    </source>
</evidence>
<dbReference type="Pfam" id="PF12796">
    <property type="entry name" value="Ank_2"/>
    <property type="match status" value="3"/>
</dbReference>
<dbReference type="SMART" id="SM00248">
    <property type="entry name" value="ANK"/>
    <property type="match status" value="17"/>
</dbReference>
<dbReference type="PANTHER" id="PTHR24198:SF165">
    <property type="entry name" value="ANKYRIN REPEAT-CONTAINING PROTEIN-RELATED"/>
    <property type="match status" value="1"/>
</dbReference>
<feature type="transmembrane region" description="Helical" evidence="4">
    <location>
        <begin position="83"/>
        <end position="102"/>
    </location>
</feature>
<organism evidence="5 6">
    <name type="scientific">Dokdonella koreensis DS-123</name>
    <dbReference type="NCBI Taxonomy" id="1300342"/>
    <lineage>
        <taxon>Bacteria</taxon>
        <taxon>Pseudomonadati</taxon>
        <taxon>Pseudomonadota</taxon>
        <taxon>Gammaproteobacteria</taxon>
        <taxon>Lysobacterales</taxon>
        <taxon>Rhodanobacteraceae</taxon>
        <taxon>Dokdonella</taxon>
    </lineage>
</organism>
<feature type="repeat" description="ANK" evidence="3">
    <location>
        <begin position="1041"/>
        <end position="1073"/>
    </location>
</feature>